<keyword evidence="2" id="KW-1185">Reference proteome</keyword>
<dbReference type="RefSeq" id="XP_453514.1">
    <property type="nucleotide sequence ID" value="XM_453514.1"/>
</dbReference>
<name>Q6CRC5_KLULA</name>
<dbReference type="STRING" id="284590.Q6CRC5"/>
<dbReference type="GeneID" id="2893069"/>
<dbReference type="EMBL" id="CR382124">
    <property type="protein sequence ID" value="CAH00610.1"/>
    <property type="molecule type" value="Genomic_DNA"/>
</dbReference>
<dbReference type="AlphaFoldDB" id="Q6CRC5"/>
<sequence length="150" mass="16474">MADIEARTIINAAPSVVRGVFLDFTKYSEWSTFIKEISPSDKQEGPVPGKGLQVLLDFDGGSPQKMAPVVITNSDAEFSWTGVLGVKSVFNGTHKFEFKPLEDGMKTELIQSEAFGGVLKKPLLWYVGKKTQIGFEAFNNALKDRVENSA</sequence>
<dbReference type="Gene3D" id="3.30.530.20">
    <property type="match status" value="1"/>
</dbReference>
<dbReference type="Proteomes" id="UP000000598">
    <property type="component" value="Chromosome D"/>
</dbReference>
<dbReference type="CDD" id="cd07822">
    <property type="entry name" value="SRPBCC_4"/>
    <property type="match status" value="1"/>
</dbReference>
<dbReference type="InterPro" id="IPR023393">
    <property type="entry name" value="START-like_dom_sf"/>
</dbReference>
<gene>
    <name evidence="1" type="ORF">KLLA0_D10175g</name>
</gene>
<dbReference type="HOGENOM" id="CLU_069867_4_0_1"/>
<reference evidence="1 2" key="1">
    <citation type="journal article" date="2004" name="Nature">
        <title>Genome evolution in yeasts.</title>
        <authorList>
            <consortium name="Genolevures"/>
            <person name="Dujon B."/>
            <person name="Sherman D."/>
            <person name="Fischer G."/>
            <person name="Durrens P."/>
            <person name="Casaregola S."/>
            <person name="Lafontaine I."/>
            <person name="de Montigny J."/>
            <person name="Marck C."/>
            <person name="Neuveglise C."/>
            <person name="Talla E."/>
            <person name="Goffard N."/>
            <person name="Frangeul L."/>
            <person name="Aigle M."/>
            <person name="Anthouard V."/>
            <person name="Babour A."/>
            <person name="Barbe V."/>
            <person name="Barnay S."/>
            <person name="Blanchin S."/>
            <person name="Beckerich J.M."/>
            <person name="Beyne E."/>
            <person name="Bleykasten C."/>
            <person name="Boisrame A."/>
            <person name="Boyer J."/>
            <person name="Cattolico L."/>
            <person name="Confanioleri F."/>
            <person name="de Daruvar A."/>
            <person name="Despons L."/>
            <person name="Fabre E."/>
            <person name="Fairhead C."/>
            <person name="Ferry-Dumazet H."/>
            <person name="Groppi A."/>
            <person name="Hantraye F."/>
            <person name="Hennequin C."/>
            <person name="Jauniaux N."/>
            <person name="Joyet P."/>
            <person name="Kachouri R."/>
            <person name="Kerrest A."/>
            <person name="Koszul R."/>
            <person name="Lemaire M."/>
            <person name="Lesur I."/>
            <person name="Ma L."/>
            <person name="Muller H."/>
            <person name="Nicaud J.M."/>
            <person name="Nikolski M."/>
            <person name="Oztas S."/>
            <person name="Ozier-Kalogeropoulos O."/>
            <person name="Pellenz S."/>
            <person name="Potier S."/>
            <person name="Richard G.F."/>
            <person name="Straub M.L."/>
            <person name="Suleau A."/>
            <person name="Swennene D."/>
            <person name="Tekaia F."/>
            <person name="Wesolowski-Louvel M."/>
            <person name="Westhof E."/>
            <person name="Wirth B."/>
            <person name="Zeniou-Meyer M."/>
            <person name="Zivanovic I."/>
            <person name="Bolotin-Fukuhara M."/>
            <person name="Thierry A."/>
            <person name="Bouchier C."/>
            <person name="Caudron B."/>
            <person name="Scarpelli C."/>
            <person name="Gaillardin C."/>
            <person name="Weissenbach J."/>
            <person name="Wincker P."/>
            <person name="Souciet J.L."/>
        </authorList>
    </citation>
    <scope>NUCLEOTIDE SEQUENCE [LARGE SCALE GENOMIC DNA]</scope>
    <source>
        <strain evidence="2">ATCC 8585 / CBS 2359 / DSM 70799 / NBRC 1267 / NRRL Y-1140 / WM37</strain>
    </source>
</reference>
<dbReference type="Pfam" id="PF10604">
    <property type="entry name" value="Polyketide_cyc2"/>
    <property type="match status" value="1"/>
</dbReference>
<dbReference type="PANTHER" id="PTHR36166:SF1">
    <property type="entry name" value="SRPBCC DOMAIN-CONTAINING PROTEIN"/>
    <property type="match status" value="1"/>
</dbReference>
<protein>
    <submittedName>
        <fullName evidence="1">KLLA0D10175p</fullName>
    </submittedName>
</protein>
<evidence type="ECO:0000313" key="2">
    <source>
        <dbReference type="Proteomes" id="UP000000598"/>
    </source>
</evidence>
<dbReference type="OMA" id="SYPEWNP"/>
<evidence type="ECO:0000313" key="1">
    <source>
        <dbReference type="EMBL" id="CAH00610.1"/>
    </source>
</evidence>
<dbReference type="KEGG" id="kla:KLLA0_D10175g"/>
<dbReference type="PANTHER" id="PTHR36166">
    <property type="entry name" value="CHROMOSOME 9, WHOLE GENOME SHOTGUN SEQUENCE"/>
    <property type="match status" value="1"/>
</dbReference>
<dbReference type="SUPFAM" id="SSF55961">
    <property type="entry name" value="Bet v1-like"/>
    <property type="match status" value="1"/>
</dbReference>
<dbReference type="InParanoid" id="Q6CRC5"/>
<accession>Q6CRC5</accession>
<dbReference type="InterPro" id="IPR019587">
    <property type="entry name" value="Polyketide_cyclase/dehydratase"/>
</dbReference>
<dbReference type="PaxDb" id="284590-Q6CRC5"/>
<organism evidence="1 2">
    <name type="scientific">Kluyveromyces lactis (strain ATCC 8585 / CBS 2359 / DSM 70799 / NBRC 1267 / NRRL Y-1140 / WM37)</name>
    <name type="common">Yeast</name>
    <name type="synonym">Candida sphaerica</name>
    <dbReference type="NCBI Taxonomy" id="284590"/>
    <lineage>
        <taxon>Eukaryota</taxon>
        <taxon>Fungi</taxon>
        <taxon>Dikarya</taxon>
        <taxon>Ascomycota</taxon>
        <taxon>Saccharomycotina</taxon>
        <taxon>Saccharomycetes</taxon>
        <taxon>Saccharomycetales</taxon>
        <taxon>Saccharomycetaceae</taxon>
        <taxon>Kluyveromyces</taxon>
    </lineage>
</organism>
<proteinExistence type="predicted"/>
<dbReference type="eggNOG" id="ENOG502S64G">
    <property type="taxonomic scope" value="Eukaryota"/>
</dbReference>